<feature type="transmembrane region" description="Helical" evidence="6">
    <location>
        <begin position="152"/>
        <end position="174"/>
    </location>
</feature>
<dbReference type="InterPro" id="IPR029485">
    <property type="entry name" value="CAT_C"/>
</dbReference>
<feature type="transmembrane region" description="Helical" evidence="6">
    <location>
        <begin position="373"/>
        <end position="396"/>
    </location>
</feature>
<evidence type="ECO:0000256" key="6">
    <source>
        <dbReference type="SAM" id="Phobius"/>
    </source>
</evidence>
<feature type="transmembrane region" description="Helical" evidence="6">
    <location>
        <begin position="658"/>
        <end position="681"/>
    </location>
</feature>
<evidence type="ECO:0000256" key="1">
    <source>
        <dbReference type="ARBA" id="ARBA00004141"/>
    </source>
</evidence>
<feature type="transmembrane region" description="Helical" evidence="6">
    <location>
        <begin position="214"/>
        <end position="234"/>
    </location>
</feature>
<feature type="transmembrane region" description="Helical" evidence="6">
    <location>
        <begin position="718"/>
        <end position="739"/>
    </location>
</feature>
<evidence type="ECO:0000259" key="7">
    <source>
        <dbReference type="Pfam" id="PF13906"/>
    </source>
</evidence>
<comment type="subcellular location">
    <subcellularLocation>
        <location evidence="1">Membrane</location>
        <topology evidence="1">Multi-pass membrane protein</topology>
    </subcellularLocation>
</comment>
<dbReference type="Gene3D" id="1.20.1740.10">
    <property type="entry name" value="Amino acid/polyamine transporter I"/>
    <property type="match status" value="1"/>
</dbReference>
<sequence>MSSEVTCAMNIYFNCRIVQNDECQLLRAAKMSERIGALLDVKAKLQKAKNNTRFSFGNRGVRSAFPLVARSCLRLASVYANYPRAVKRHCIHQRIREIDWGLYRMRVHNIFIKLIRTRNPNEPEGAQGSQEGAQLGAEQGIRLTRCLTTKDLTSLGVGSCVGTGMYLVTGMVASRFAGPGVAASFVIAAIASLFSGVCYAEFGVRVPNTTGSAYMYSYVTVGEFVAFVVGWNMVLEYVIGTSACARALSACINTLFNGAIERSVGNNVGTLFGKPPDVLAFGITLMMTMVLVAGVKKSLAFNNVLNAVNLTVWVFIITAGIFYIDLANWTEHKGFLPYGWSGVFSGAATCFYAFIGFDIIATTGEEANNPKKSIPLAIILSLGIITIAYVSCSFILTLMVPYDQVDTTSALVQMFDYVDAPTCKFIVALGALAGLTVAMFGSMFPMPRILYAMAQDGLIYRPLSVVSPQTSSPTFATVIGGITAALVSLVVQLEILVEMMSIGTLIAYTLVATCVLILRYQPNANNLIELLPHSLRTPIGPEGTAGRRETTIEVTSHTQLAPSQRIMIRRVTQSSPDSDDTIPDDSEEYFRDDTYLMNPTVDNNKFYGNIHCGLSGGTTRCGRFFNNIYRRLQGLSYLCPGLFPWVENGPASEASGIFVVKAVGIMFVLIIIFDLLAAYATPSSFDFTAVVMMLLFFAIFTILLMISRKPQNRINLIYLAPWLPFVPTIAVTINIYLILNLSILTLLRFAIWMVLGLIVYFKYGIKNSVLENPPAQDSIPPLYPNPLERATIPPISSQPRPIGDRNIFEGDGTNRMFGSDFSQPVLTWHVSNLTPLPSSSYESSTSLGISPGSENTRDQANSSSLRGTSGHTFMNREHSLKSGASNTNTGFKQIETRYDAKTNSVSLHTSSRPPWANPDSLHGNWDD</sequence>
<feature type="transmembrane region" description="Helical" evidence="6">
    <location>
        <begin position="180"/>
        <end position="202"/>
    </location>
</feature>
<keyword evidence="9" id="KW-1185">Reference proteome</keyword>
<feature type="domain" description="Cationic amino acid transporter C-terminal" evidence="7">
    <location>
        <begin position="718"/>
        <end position="768"/>
    </location>
</feature>
<protein>
    <submittedName>
        <fullName evidence="8">Putative cationic amino acid transporter</fullName>
    </submittedName>
</protein>
<keyword evidence="2 6" id="KW-0812">Transmembrane</keyword>
<dbReference type="PANTHER" id="PTHR43243">
    <property type="entry name" value="INNER MEMBRANE TRANSPORTER YGJI-RELATED"/>
    <property type="match status" value="1"/>
</dbReference>
<dbReference type="PANTHER" id="PTHR43243:SF17">
    <property type="entry name" value="CATIONIC AMINO ACID TRANSPORTER-RELATED"/>
    <property type="match status" value="1"/>
</dbReference>
<feature type="transmembrane region" description="Helical" evidence="6">
    <location>
        <begin position="472"/>
        <end position="493"/>
    </location>
</feature>
<evidence type="ECO:0000256" key="3">
    <source>
        <dbReference type="ARBA" id="ARBA00022989"/>
    </source>
</evidence>
<dbReference type="InParanoid" id="A0A194QZJ9"/>
<evidence type="ECO:0000256" key="5">
    <source>
        <dbReference type="SAM" id="MobiDB-lite"/>
    </source>
</evidence>
<feature type="compositionally biased region" description="Low complexity" evidence="5">
    <location>
        <begin position="838"/>
        <end position="850"/>
    </location>
</feature>
<dbReference type="Pfam" id="PF13906">
    <property type="entry name" value="AA_permease_C"/>
    <property type="match status" value="1"/>
</dbReference>
<feature type="transmembrane region" description="Helical" evidence="6">
    <location>
        <begin position="499"/>
        <end position="518"/>
    </location>
</feature>
<gene>
    <name evidence="8" type="ORF">RR48_15162</name>
</gene>
<feature type="transmembrane region" description="Helical" evidence="6">
    <location>
        <begin position="745"/>
        <end position="763"/>
    </location>
</feature>
<feature type="transmembrane region" description="Helical" evidence="6">
    <location>
        <begin position="278"/>
        <end position="295"/>
    </location>
</feature>
<dbReference type="EMBL" id="KQ461108">
    <property type="protein sequence ID" value="KPJ09021.1"/>
    <property type="molecule type" value="Genomic_DNA"/>
</dbReference>
<name>A0A194QZJ9_PAPMA</name>
<evidence type="ECO:0000256" key="2">
    <source>
        <dbReference type="ARBA" id="ARBA00022692"/>
    </source>
</evidence>
<feature type="compositionally biased region" description="Polar residues" evidence="5">
    <location>
        <begin position="882"/>
        <end position="891"/>
    </location>
</feature>
<dbReference type="AlphaFoldDB" id="A0A194QZJ9"/>
<organism evidence="8 9">
    <name type="scientific">Papilio machaon</name>
    <name type="common">Old World swallowtail butterfly</name>
    <dbReference type="NCBI Taxonomy" id="76193"/>
    <lineage>
        <taxon>Eukaryota</taxon>
        <taxon>Metazoa</taxon>
        <taxon>Ecdysozoa</taxon>
        <taxon>Arthropoda</taxon>
        <taxon>Hexapoda</taxon>
        <taxon>Insecta</taxon>
        <taxon>Pterygota</taxon>
        <taxon>Neoptera</taxon>
        <taxon>Endopterygota</taxon>
        <taxon>Lepidoptera</taxon>
        <taxon>Glossata</taxon>
        <taxon>Ditrysia</taxon>
        <taxon>Papilionoidea</taxon>
        <taxon>Papilionidae</taxon>
        <taxon>Papilioninae</taxon>
        <taxon>Papilio</taxon>
    </lineage>
</organism>
<feature type="transmembrane region" description="Helical" evidence="6">
    <location>
        <begin position="338"/>
        <end position="361"/>
    </location>
</feature>
<feature type="compositionally biased region" description="Polar residues" evidence="5">
    <location>
        <begin position="901"/>
        <end position="912"/>
    </location>
</feature>
<feature type="transmembrane region" description="Helical" evidence="6">
    <location>
        <begin position="425"/>
        <end position="451"/>
    </location>
</feature>
<dbReference type="Pfam" id="PF13520">
    <property type="entry name" value="AA_permease_2"/>
    <property type="match status" value="1"/>
</dbReference>
<dbReference type="STRING" id="76193.A0A194QZJ9"/>
<accession>A0A194QZJ9</accession>
<dbReference type="FunFam" id="1.20.1740.10:FF:000010">
    <property type="entry name" value="probable cationic amino acid transporter"/>
    <property type="match status" value="1"/>
</dbReference>
<proteinExistence type="predicted"/>
<evidence type="ECO:0000313" key="8">
    <source>
        <dbReference type="EMBL" id="KPJ09021.1"/>
    </source>
</evidence>
<dbReference type="FunCoup" id="A0A194QZJ9">
    <property type="interactions" value="232"/>
</dbReference>
<evidence type="ECO:0000256" key="4">
    <source>
        <dbReference type="ARBA" id="ARBA00023136"/>
    </source>
</evidence>
<feature type="compositionally biased region" description="Polar residues" evidence="5">
    <location>
        <begin position="852"/>
        <end position="872"/>
    </location>
</feature>
<evidence type="ECO:0000313" key="9">
    <source>
        <dbReference type="Proteomes" id="UP000053240"/>
    </source>
</evidence>
<reference evidence="8 9" key="1">
    <citation type="journal article" date="2015" name="Nat. Commun.">
        <title>Outbred genome sequencing and CRISPR/Cas9 gene editing in butterflies.</title>
        <authorList>
            <person name="Li X."/>
            <person name="Fan D."/>
            <person name="Zhang W."/>
            <person name="Liu G."/>
            <person name="Zhang L."/>
            <person name="Zhao L."/>
            <person name="Fang X."/>
            <person name="Chen L."/>
            <person name="Dong Y."/>
            <person name="Chen Y."/>
            <person name="Ding Y."/>
            <person name="Zhao R."/>
            <person name="Feng M."/>
            <person name="Zhu Y."/>
            <person name="Feng Y."/>
            <person name="Jiang X."/>
            <person name="Zhu D."/>
            <person name="Xiang H."/>
            <person name="Feng X."/>
            <person name="Li S."/>
            <person name="Wang J."/>
            <person name="Zhang G."/>
            <person name="Kronforst M.R."/>
            <person name="Wang W."/>
        </authorList>
    </citation>
    <scope>NUCLEOTIDE SEQUENCE [LARGE SCALE GENOMIC DNA]</scope>
    <source>
        <strain evidence="8">Ya'a_city_454_Pm</strain>
        <tissue evidence="8">Whole body</tissue>
    </source>
</reference>
<dbReference type="InterPro" id="IPR002293">
    <property type="entry name" value="AA/rel_permease1"/>
</dbReference>
<feature type="transmembrane region" description="Helical" evidence="6">
    <location>
        <begin position="307"/>
        <end position="326"/>
    </location>
</feature>
<feature type="region of interest" description="Disordered" evidence="5">
    <location>
        <begin position="837"/>
        <end position="927"/>
    </location>
</feature>
<feature type="region of interest" description="Disordered" evidence="5">
    <location>
        <begin position="790"/>
        <end position="809"/>
    </location>
</feature>
<dbReference type="GO" id="GO:0015171">
    <property type="term" value="F:amino acid transmembrane transporter activity"/>
    <property type="evidence" value="ECO:0007669"/>
    <property type="project" value="TreeGrafter"/>
</dbReference>
<keyword evidence="3 6" id="KW-1133">Transmembrane helix</keyword>
<dbReference type="Proteomes" id="UP000053240">
    <property type="component" value="Unassembled WGS sequence"/>
</dbReference>
<keyword evidence="4 6" id="KW-0472">Membrane</keyword>
<dbReference type="GO" id="GO:0005886">
    <property type="term" value="C:plasma membrane"/>
    <property type="evidence" value="ECO:0007669"/>
    <property type="project" value="TreeGrafter"/>
</dbReference>
<feature type="transmembrane region" description="Helical" evidence="6">
    <location>
        <begin position="687"/>
        <end position="706"/>
    </location>
</feature>